<feature type="region of interest" description="Disordered" evidence="1">
    <location>
        <begin position="47"/>
        <end position="114"/>
    </location>
</feature>
<feature type="region of interest" description="Disordered" evidence="1">
    <location>
        <begin position="1"/>
        <end position="31"/>
    </location>
</feature>
<dbReference type="SUPFAM" id="SSF81872">
    <property type="entry name" value="BRCA2 helical domain"/>
    <property type="match status" value="1"/>
</dbReference>
<evidence type="ECO:0000313" key="2">
    <source>
        <dbReference type="EMBL" id="KAK7019360.1"/>
    </source>
</evidence>
<dbReference type="EMBL" id="JAYKXP010000211">
    <property type="protein sequence ID" value="KAK7019360.1"/>
    <property type="molecule type" value="Genomic_DNA"/>
</dbReference>
<feature type="compositionally biased region" description="Polar residues" evidence="1">
    <location>
        <begin position="14"/>
        <end position="31"/>
    </location>
</feature>
<gene>
    <name evidence="3" type="ORF">VNI00_017981</name>
    <name evidence="2" type="ORF">VNI00_018104</name>
</gene>
<dbReference type="InterPro" id="IPR036315">
    <property type="entry name" value="BRCA2_hlx_sf"/>
</dbReference>
<accession>A0AAW0B0I2</accession>
<dbReference type="EMBL" id="JAYKXP010000201">
    <property type="protein sequence ID" value="KAK7019741.1"/>
    <property type="molecule type" value="Genomic_DNA"/>
</dbReference>
<protein>
    <submittedName>
        <fullName evidence="2">Uncharacterized protein</fullName>
    </submittedName>
</protein>
<name>A0AAW0B0I2_9AGAR</name>
<dbReference type="Proteomes" id="UP001383192">
    <property type="component" value="Unassembled WGS sequence"/>
</dbReference>
<keyword evidence="4" id="KW-1185">Reference proteome</keyword>
<evidence type="ECO:0000256" key="1">
    <source>
        <dbReference type="SAM" id="MobiDB-lite"/>
    </source>
</evidence>
<comment type="caution">
    <text evidence="2">The sequence shown here is derived from an EMBL/GenBank/DDBJ whole genome shotgun (WGS) entry which is preliminary data.</text>
</comment>
<proteinExistence type="predicted"/>
<evidence type="ECO:0000313" key="3">
    <source>
        <dbReference type="EMBL" id="KAK7019741.1"/>
    </source>
</evidence>
<sequence>MPSASSPHHAHLQSIKSAPTSSSGLASTSPKFASPLVTKALDEHRPKPFLAQNGKTTTSPTPINCSTALPTSNHVESSTARPQQPLSASTSNASFQTPCSSSLALSTPARSARNTHRVVTPFKKGMGSGESGRTTLDKQAIAIRSSAVATLVTKERFDTCSISPEIAAELQPNPTAIHVPRRRHHTSDSTPLTTTSGDFSAKGVFQRLQATNYYLAKKEWGVNHRNLILWKLAGMVASLDHERRIRDVGLGVNFGAAYCEANWRTIEFPPESEVTVGGYKLRANIERTVHVSYPLTDVTLSEMKPPILSPVEALKIVDRCSPTISQFRAQRASVKVKRGVVKSDDRQLVRIRRQVASRVYRLHTVPSSLTPCPPHSSKLKPFFATSTTRLVLLQTMSIPALSIAVPSLGQLIREWEYATK</sequence>
<feature type="compositionally biased region" description="Polar residues" evidence="1">
    <location>
        <begin position="53"/>
        <end position="109"/>
    </location>
</feature>
<reference evidence="2 4" key="1">
    <citation type="submission" date="2024-01" db="EMBL/GenBank/DDBJ databases">
        <title>A draft genome for a cacao thread blight-causing isolate of Paramarasmius palmivorus.</title>
        <authorList>
            <person name="Baruah I.K."/>
            <person name="Bukari Y."/>
            <person name="Amoako-Attah I."/>
            <person name="Meinhardt L.W."/>
            <person name="Bailey B.A."/>
            <person name="Cohen S.P."/>
        </authorList>
    </citation>
    <scope>NUCLEOTIDE SEQUENCE [LARGE SCALE GENOMIC DNA]</scope>
    <source>
        <strain evidence="2 4">GH-12</strain>
    </source>
</reference>
<dbReference type="AlphaFoldDB" id="A0AAW0B0I2"/>
<evidence type="ECO:0000313" key="4">
    <source>
        <dbReference type="Proteomes" id="UP001383192"/>
    </source>
</evidence>
<organism evidence="2 4">
    <name type="scientific">Paramarasmius palmivorus</name>
    <dbReference type="NCBI Taxonomy" id="297713"/>
    <lineage>
        <taxon>Eukaryota</taxon>
        <taxon>Fungi</taxon>
        <taxon>Dikarya</taxon>
        <taxon>Basidiomycota</taxon>
        <taxon>Agaricomycotina</taxon>
        <taxon>Agaricomycetes</taxon>
        <taxon>Agaricomycetidae</taxon>
        <taxon>Agaricales</taxon>
        <taxon>Marasmiineae</taxon>
        <taxon>Marasmiaceae</taxon>
        <taxon>Paramarasmius</taxon>
    </lineage>
</organism>